<feature type="domain" description="Chromosome segregation protein Spc25 C-terminal" evidence="11">
    <location>
        <begin position="161"/>
        <end position="229"/>
    </location>
</feature>
<evidence type="ECO:0000256" key="4">
    <source>
        <dbReference type="ARBA" id="ARBA00022618"/>
    </source>
</evidence>
<dbReference type="RefSeq" id="XP_012899584.1">
    <property type="nucleotide sequence ID" value="XM_013044130.1"/>
</dbReference>
<dbReference type="OrthoDB" id="6353017at2759"/>
<dbReference type="GeneID" id="24923059"/>
<dbReference type="AlphaFoldDB" id="D8MBU7"/>
<dbReference type="InterPro" id="IPR045143">
    <property type="entry name" value="Spc25"/>
</dbReference>
<comment type="function">
    <text evidence="9">Acts as a component of the essential kinetochore-associated NDC80 complex, which is required for chromosome segregation and spindle checkpoint activity.</text>
</comment>
<comment type="similarity">
    <text evidence="2 9">Belongs to the SPC25 family.</text>
</comment>
<dbReference type="Pfam" id="PF08234">
    <property type="entry name" value="Spindle_Spc25"/>
    <property type="match status" value="1"/>
</dbReference>
<gene>
    <name evidence="12" type="ORF">GSBLH_T00006935001</name>
</gene>
<dbReference type="PANTHER" id="PTHR14281">
    <property type="entry name" value="KINETOCHORE PROTEIN SPC25-RELATED"/>
    <property type="match status" value="1"/>
</dbReference>
<dbReference type="InterPro" id="IPR013255">
    <property type="entry name" value="Spc25_C"/>
</dbReference>
<evidence type="ECO:0000256" key="8">
    <source>
        <dbReference type="ARBA" id="ARBA00023328"/>
    </source>
</evidence>
<organism evidence="12">
    <name type="scientific">Blastocystis hominis</name>
    <dbReference type="NCBI Taxonomy" id="12968"/>
    <lineage>
        <taxon>Eukaryota</taxon>
        <taxon>Sar</taxon>
        <taxon>Stramenopiles</taxon>
        <taxon>Bigyra</taxon>
        <taxon>Opalozoa</taxon>
        <taxon>Opalinata</taxon>
        <taxon>Blastocystidae</taxon>
        <taxon>Blastocystis</taxon>
    </lineage>
</organism>
<evidence type="ECO:0000256" key="5">
    <source>
        <dbReference type="ARBA" id="ARBA00022776"/>
    </source>
</evidence>
<keyword evidence="3 9" id="KW-0158">Chromosome</keyword>
<keyword evidence="9" id="KW-0539">Nucleus</keyword>
<dbReference type="Proteomes" id="UP000008312">
    <property type="component" value="Unassembled WGS sequence"/>
</dbReference>
<keyword evidence="9" id="KW-0995">Kinetochore</keyword>
<dbReference type="EMBL" id="FN668691">
    <property type="protein sequence ID" value="CBK25536.2"/>
    <property type="molecule type" value="Genomic_DNA"/>
</dbReference>
<feature type="coiled-coil region" evidence="10">
    <location>
        <begin position="35"/>
        <end position="111"/>
    </location>
</feature>
<reference evidence="12" key="1">
    <citation type="submission" date="2010-02" db="EMBL/GenBank/DDBJ databases">
        <title>Sequencing and annotation of the Blastocystis hominis genome.</title>
        <authorList>
            <person name="Wincker P."/>
        </authorList>
    </citation>
    <scope>NUCLEOTIDE SEQUENCE</scope>
    <source>
        <strain evidence="12">Singapore isolate B</strain>
    </source>
</reference>
<sequence length="236" mass="28002">MDADYYSSAIALLENAAAEFKRSVDKQIVAFENEQKLHEETIRSIDEKIAALQQREKELLEKKSLKDIDVSDKKKEADKITEEINSLKRRERELEEEKEKRQFEFEEKRRRIASQTDELSKERVEGDDSKELTNGLLFYSQRLQMFLNKGSSSFLHLAIDLEGIRITFRCIDRNHPKRRFYVVLKINDEEKWELLRTKPCLENESALMKRLNESNDVNSFLRNVRKSFKAQYCNDV</sequence>
<evidence type="ECO:0000256" key="2">
    <source>
        <dbReference type="ARBA" id="ARBA00006379"/>
    </source>
</evidence>
<keyword evidence="13" id="KW-1185">Reference proteome</keyword>
<dbReference type="CDD" id="cd23784">
    <property type="entry name" value="RWD_Spc25"/>
    <property type="match status" value="1"/>
</dbReference>
<dbReference type="GO" id="GO:0031262">
    <property type="term" value="C:Ndc80 complex"/>
    <property type="evidence" value="ECO:0007669"/>
    <property type="project" value="InterPro"/>
</dbReference>
<dbReference type="GO" id="GO:0007059">
    <property type="term" value="P:chromosome segregation"/>
    <property type="evidence" value="ECO:0007669"/>
    <property type="project" value="InterPro"/>
</dbReference>
<keyword evidence="5 9" id="KW-0498">Mitosis</keyword>
<accession>D8MBU7</accession>
<keyword evidence="6 10" id="KW-0175">Coiled coil</keyword>
<evidence type="ECO:0000256" key="9">
    <source>
        <dbReference type="RuleBase" id="RU367150"/>
    </source>
</evidence>
<keyword evidence="7 9" id="KW-0131">Cell cycle</keyword>
<evidence type="ECO:0000313" key="13">
    <source>
        <dbReference type="Proteomes" id="UP000008312"/>
    </source>
</evidence>
<dbReference type="Gene3D" id="3.30.457.50">
    <property type="entry name" value="Chromosome segregation protein Spc25"/>
    <property type="match status" value="1"/>
</dbReference>
<dbReference type="PANTHER" id="PTHR14281:SF0">
    <property type="entry name" value="KINETOCHORE PROTEIN SPC25"/>
    <property type="match status" value="1"/>
</dbReference>
<evidence type="ECO:0000259" key="11">
    <source>
        <dbReference type="Pfam" id="PF08234"/>
    </source>
</evidence>
<name>D8MBU7_BLAHO</name>
<keyword evidence="4 9" id="KW-0132">Cell division</keyword>
<comment type="subunit">
    <text evidence="9">Component of the NDC80 complex.</text>
</comment>
<dbReference type="InParanoid" id="D8MBU7"/>
<evidence type="ECO:0000256" key="7">
    <source>
        <dbReference type="ARBA" id="ARBA00023306"/>
    </source>
</evidence>
<evidence type="ECO:0000256" key="10">
    <source>
        <dbReference type="SAM" id="Coils"/>
    </source>
</evidence>
<comment type="subcellular location">
    <subcellularLocation>
        <location evidence="1">Chromosome</location>
        <location evidence="1">Centromere</location>
    </subcellularLocation>
    <subcellularLocation>
        <location evidence="9">Nucleus</location>
    </subcellularLocation>
    <subcellularLocation>
        <location evidence="9">Chromosome</location>
        <location evidence="9">Centromere</location>
        <location evidence="9">Kinetochore</location>
    </subcellularLocation>
</comment>
<dbReference type="GO" id="GO:0051301">
    <property type="term" value="P:cell division"/>
    <property type="evidence" value="ECO:0007669"/>
    <property type="project" value="UniProtKB-UniRule"/>
</dbReference>
<protein>
    <recommendedName>
        <fullName evidence="9">Kinetochore protein SPC25</fullName>
    </recommendedName>
</protein>
<dbReference type="GO" id="GO:0005634">
    <property type="term" value="C:nucleus"/>
    <property type="evidence" value="ECO:0007669"/>
    <property type="project" value="UniProtKB-SubCell"/>
</dbReference>
<evidence type="ECO:0000256" key="1">
    <source>
        <dbReference type="ARBA" id="ARBA00004584"/>
    </source>
</evidence>
<proteinExistence type="inferred from homology"/>
<keyword evidence="8 9" id="KW-0137">Centromere</keyword>
<evidence type="ECO:0000256" key="3">
    <source>
        <dbReference type="ARBA" id="ARBA00022454"/>
    </source>
</evidence>
<evidence type="ECO:0000313" key="12">
    <source>
        <dbReference type="EMBL" id="CBK25536.2"/>
    </source>
</evidence>
<evidence type="ECO:0000256" key="6">
    <source>
        <dbReference type="ARBA" id="ARBA00023054"/>
    </source>
</evidence>